<comment type="caution">
    <text evidence="2">The sequence shown here is derived from an EMBL/GenBank/DDBJ whole genome shotgun (WGS) entry which is preliminary data.</text>
</comment>
<protein>
    <submittedName>
        <fullName evidence="2">Uncharacterized protein</fullName>
    </submittedName>
</protein>
<evidence type="ECO:0000313" key="2">
    <source>
        <dbReference type="EMBL" id="KAF7310784.1"/>
    </source>
</evidence>
<proteinExistence type="predicted"/>
<dbReference type="OrthoDB" id="3194584at2759"/>
<organism evidence="2 3">
    <name type="scientific">Mycena chlorophos</name>
    <name type="common">Agaric fungus</name>
    <name type="synonym">Agaricus chlorophos</name>
    <dbReference type="NCBI Taxonomy" id="658473"/>
    <lineage>
        <taxon>Eukaryota</taxon>
        <taxon>Fungi</taxon>
        <taxon>Dikarya</taxon>
        <taxon>Basidiomycota</taxon>
        <taxon>Agaricomycotina</taxon>
        <taxon>Agaricomycetes</taxon>
        <taxon>Agaricomycetidae</taxon>
        <taxon>Agaricales</taxon>
        <taxon>Marasmiineae</taxon>
        <taxon>Mycenaceae</taxon>
        <taxon>Mycena</taxon>
    </lineage>
</organism>
<dbReference type="Proteomes" id="UP000613580">
    <property type="component" value="Unassembled WGS sequence"/>
</dbReference>
<feature type="region of interest" description="Disordered" evidence="1">
    <location>
        <begin position="103"/>
        <end position="213"/>
    </location>
</feature>
<keyword evidence="3" id="KW-1185">Reference proteome</keyword>
<name>A0A8H6W9K1_MYCCL</name>
<gene>
    <name evidence="2" type="ORF">HMN09_00621400</name>
</gene>
<sequence>MDAAQWPPAAFPGMGAPNFAAFMPPQLWQDVMMLSKPVDPTDEPLLVKTLAESRRKNETAKDALNRLHGTAGHSASLWKDYYLDHKERIDEAVAAVPVPKTVKKPTLHVPSPAYSPSPSPPPPPRPRGRPKKPANHTPMLESTSRRASGSARRPQTPLLETGGRRQTINSLTAPLAPVYNPRLPPPSTLMRVPDAPSRSPSPPTTAIPHNRGGYKFTPEDKKYFIDFISWRLKEDPTMVRHELCEELARKVPHHGVNSWASYWSNNHDIPDKLVALARDRAHALETPDARKPVASKSRLPAPRPVYKEDSSESELTEPSAAGDEQTSDLDDEQVELPTDDESKMGGFGEPFTDADWGAVVRHIADFDNWDDASTKEKWCGFAEKYPARSYRSWDTFYRRGRSLIHRMVEKLQQRRAEEAGGGLDKGGPPKGKRKLPGIGSGNESKRRRTESDSE</sequence>
<reference evidence="2" key="1">
    <citation type="submission" date="2020-05" db="EMBL/GenBank/DDBJ databases">
        <title>Mycena genomes resolve the evolution of fungal bioluminescence.</title>
        <authorList>
            <person name="Tsai I.J."/>
        </authorList>
    </citation>
    <scope>NUCLEOTIDE SEQUENCE</scope>
    <source>
        <strain evidence="2">110903Hualien_Pintung</strain>
    </source>
</reference>
<feature type="region of interest" description="Disordered" evidence="1">
    <location>
        <begin position="285"/>
        <end position="330"/>
    </location>
</feature>
<evidence type="ECO:0000313" key="3">
    <source>
        <dbReference type="Proteomes" id="UP000613580"/>
    </source>
</evidence>
<feature type="compositionally biased region" description="Pro residues" evidence="1">
    <location>
        <begin position="113"/>
        <end position="125"/>
    </location>
</feature>
<feature type="region of interest" description="Disordered" evidence="1">
    <location>
        <begin position="414"/>
        <end position="454"/>
    </location>
</feature>
<dbReference type="EMBL" id="JACAZE010000007">
    <property type="protein sequence ID" value="KAF7310784.1"/>
    <property type="molecule type" value="Genomic_DNA"/>
</dbReference>
<evidence type="ECO:0000256" key="1">
    <source>
        <dbReference type="SAM" id="MobiDB-lite"/>
    </source>
</evidence>
<dbReference type="AlphaFoldDB" id="A0A8H6W9K1"/>
<feature type="compositionally biased region" description="Gly residues" evidence="1">
    <location>
        <begin position="419"/>
        <end position="429"/>
    </location>
</feature>
<accession>A0A8H6W9K1</accession>